<evidence type="ECO:0000313" key="2">
    <source>
        <dbReference type="Proteomes" id="UP000264120"/>
    </source>
</evidence>
<reference evidence="1 2" key="1">
    <citation type="submission" date="2017-08" db="EMBL/GenBank/DDBJ databases">
        <title>Complete genome sequence of Gluconacetobacter saccharivorans CV1 isolated from Fermented Vinegar.</title>
        <authorList>
            <person name="Kim S.-Y."/>
        </authorList>
    </citation>
    <scope>NUCLEOTIDE SEQUENCE [LARGE SCALE GENOMIC DNA]</scope>
    <source>
        <strain evidence="1 2">CV1</strain>
    </source>
</reference>
<keyword evidence="2" id="KW-1185">Reference proteome</keyword>
<organism evidence="1 2">
    <name type="scientific">Komagataeibacter saccharivorans</name>
    <dbReference type="NCBI Taxonomy" id="265959"/>
    <lineage>
        <taxon>Bacteria</taxon>
        <taxon>Pseudomonadati</taxon>
        <taxon>Pseudomonadota</taxon>
        <taxon>Alphaproteobacteria</taxon>
        <taxon>Acetobacterales</taxon>
        <taxon>Acetobacteraceae</taxon>
        <taxon>Komagataeibacter</taxon>
    </lineage>
</organism>
<dbReference type="Proteomes" id="UP000264120">
    <property type="component" value="Chromosome"/>
</dbReference>
<dbReference type="KEGG" id="ksc:CD178_00025"/>
<sequence length="51" mass="6197">MMRCMRAHLCLSVLRMRRDTRRVELERDQAYSDTLRAITSSQQRNSLRAWK</sequence>
<evidence type="ECO:0000313" key="1">
    <source>
        <dbReference type="EMBL" id="AXY20865.1"/>
    </source>
</evidence>
<dbReference type="EMBL" id="CP023036">
    <property type="protein sequence ID" value="AXY20865.1"/>
    <property type="molecule type" value="Genomic_DNA"/>
</dbReference>
<name>A0A347W7M2_9PROT</name>
<accession>A0A347W7M2</accession>
<dbReference type="AlphaFoldDB" id="A0A347W7M2"/>
<proteinExistence type="predicted"/>
<gene>
    <name evidence="1" type="ORF">CD178_00025</name>
</gene>
<protein>
    <submittedName>
        <fullName evidence="1">Uncharacterized protein</fullName>
    </submittedName>
</protein>